<gene>
    <name evidence="4" type="primary">uxaB</name>
    <name evidence="7" type="ordered locus">Thexy_2049</name>
</gene>
<dbReference type="PANTHER" id="PTHR30524">
    <property type="entry name" value="MANNITOL-1-PHOSPHATE 5-DEHYDROGENASE"/>
    <property type="match status" value="1"/>
</dbReference>
<dbReference type="EC" id="1.1.1.58" evidence="4"/>
<evidence type="ECO:0000259" key="5">
    <source>
        <dbReference type="Pfam" id="PF01232"/>
    </source>
</evidence>
<dbReference type="GO" id="GO:0019698">
    <property type="term" value="P:D-galacturonate catabolic process"/>
    <property type="evidence" value="ECO:0007669"/>
    <property type="project" value="TreeGrafter"/>
</dbReference>
<dbReference type="GO" id="GO:0008926">
    <property type="term" value="F:mannitol-1-phosphate 5-dehydrogenase activity"/>
    <property type="evidence" value="ECO:0007669"/>
    <property type="project" value="UniProtKB-EC"/>
</dbReference>
<dbReference type="AlphaFoldDB" id="F6BKB5"/>
<feature type="binding site" evidence="4">
    <location>
        <begin position="19"/>
        <end position="30"/>
    </location>
    <ligand>
        <name>NAD(+)</name>
        <dbReference type="ChEBI" id="CHEBI:57540"/>
    </ligand>
</feature>
<evidence type="ECO:0000313" key="8">
    <source>
        <dbReference type="Proteomes" id="UP000007239"/>
    </source>
</evidence>
<dbReference type="PANTHER" id="PTHR30524:SF0">
    <property type="entry name" value="ALTRONATE OXIDOREDUCTASE-RELATED"/>
    <property type="match status" value="1"/>
</dbReference>
<dbReference type="InterPro" id="IPR013131">
    <property type="entry name" value="Mannitol_DH_N"/>
</dbReference>
<dbReference type="Pfam" id="PF01232">
    <property type="entry name" value="Mannitol_dh"/>
    <property type="match status" value="1"/>
</dbReference>
<reference evidence="7" key="1">
    <citation type="submission" date="2011-05" db="EMBL/GenBank/DDBJ databases">
        <title>Complete sequence of Thermoanaerobacterium xylanolyticum LX-11.</title>
        <authorList>
            <consortium name="US DOE Joint Genome Institute"/>
            <person name="Lucas S."/>
            <person name="Han J."/>
            <person name="Lapidus A."/>
            <person name="Cheng J.-F."/>
            <person name="Goodwin L."/>
            <person name="Pitluck S."/>
            <person name="Peters L."/>
            <person name="Mikhailova N."/>
            <person name="Lu M."/>
            <person name="Han C."/>
            <person name="Tapia R."/>
            <person name="Land M."/>
            <person name="Hauser L."/>
            <person name="Kyrpides N."/>
            <person name="Ivanova N."/>
            <person name="Pagani I."/>
            <person name="Hemme C."/>
            <person name="Woyke T."/>
        </authorList>
    </citation>
    <scope>NUCLEOTIDE SEQUENCE</scope>
    <source>
        <strain evidence="7">LX-11</strain>
    </source>
</reference>
<dbReference type="Proteomes" id="UP000007239">
    <property type="component" value="Chromosome"/>
</dbReference>
<comment type="catalytic activity">
    <reaction evidence="3">
        <text>D-mannitol 1-phosphate + NAD(+) = beta-D-fructose 6-phosphate + NADH + H(+)</text>
        <dbReference type="Rhea" id="RHEA:19661"/>
        <dbReference type="ChEBI" id="CHEBI:15378"/>
        <dbReference type="ChEBI" id="CHEBI:57540"/>
        <dbReference type="ChEBI" id="CHEBI:57634"/>
        <dbReference type="ChEBI" id="CHEBI:57945"/>
        <dbReference type="ChEBI" id="CHEBI:61381"/>
        <dbReference type="EC" id="1.1.1.17"/>
    </reaction>
</comment>
<feature type="domain" description="Mannitol dehydrogenase C-terminal" evidence="6">
    <location>
        <begin position="273"/>
        <end position="468"/>
    </location>
</feature>
<comment type="pathway">
    <text evidence="4">Carbohydrate metabolism; pentose and glucuronate interconversion.</text>
</comment>
<proteinExistence type="inferred from homology"/>
<evidence type="ECO:0000256" key="3">
    <source>
        <dbReference type="ARBA" id="ARBA00048615"/>
    </source>
</evidence>
<comment type="catalytic activity">
    <reaction evidence="4">
        <text>D-altronate + NAD(+) = keto-D-tagaturonate + NADH + H(+)</text>
        <dbReference type="Rhea" id="RHEA:17813"/>
        <dbReference type="ChEBI" id="CHEBI:15378"/>
        <dbReference type="ChEBI" id="CHEBI:17360"/>
        <dbReference type="ChEBI" id="CHEBI:17886"/>
        <dbReference type="ChEBI" id="CHEBI:57540"/>
        <dbReference type="ChEBI" id="CHEBI:57945"/>
        <dbReference type="EC" id="1.1.1.58"/>
    </reaction>
</comment>
<dbReference type="InterPro" id="IPR008927">
    <property type="entry name" value="6-PGluconate_DH-like_C_sf"/>
</dbReference>
<dbReference type="eggNOG" id="COG0246">
    <property type="taxonomic scope" value="Bacteria"/>
</dbReference>
<comment type="similarity">
    <text evidence="4">Belongs to the mannitol dehydrogenase family. UxaB subfamily.</text>
</comment>
<dbReference type="Gene3D" id="1.10.1040.10">
    <property type="entry name" value="N-(1-d-carboxylethyl)-l-norvaline Dehydrogenase, domain 2"/>
    <property type="match status" value="1"/>
</dbReference>
<sequence>MMRLSSKVYKDYKRYPEKVVQFGEGNFLRAFADWMIDEMNEKGVFNGSVVVVQPLRGGLVDKLNEQDGLYTLILQGIKDGKAERSYKVVNSISRGINPYDDYEAFLKVAESETIRFVISNTTEAGIAFDENDTFDAIPHNSFPAKLTAFMYRRYKYFNGGSDKGLIIFPCELIDRNGEKLKEMVLKYVDYWNLEKGFADWVLERNVFCTTLVDRIVTGYPKEDALEIEKELCYEDSLIDVGEIFHLWVIEGPKWIEKEFPAGEIGLNVRFVDDVTPYRDRKVRILNGLHTAMVPVAYLYGIDTVGEAMEDDVVGKFIKGVAYDEIMKTLDLPEDEVKKFIEEVFDRFKNPYVKHYLMSIALNSMSKFETRVLPSLLQYVKAYGELPKKLVFSLSAYIEFYKGQRGSEVIPLSDDPDILKMYQDLWKDFDGSYDGIKNIVTNVLAYDKVWKMDLNGVTGLNDAVTEYLYSIEKNGIKESLKEVLK</sequence>
<dbReference type="SUPFAM" id="SSF48179">
    <property type="entry name" value="6-phosphogluconate dehydrogenase C-terminal domain-like"/>
    <property type="match status" value="1"/>
</dbReference>
<organism evidence="7 8">
    <name type="scientific">Thermoanaerobacterium xylanolyticum (strain ATCC 49914 / DSM 7097 / LX-11)</name>
    <dbReference type="NCBI Taxonomy" id="858215"/>
    <lineage>
        <taxon>Bacteria</taxon>
        <taxon>Bacillati</taxon>
        <taxon>Bacillota</taxon>
        <taxon>Clostridia</taxon>
        <taxon>Thermoanaerobacterales</taxon>
        <taxon>Thermoanaerobacteraceae</taxon>
        <taxon>Thermoanaerobacterium</taxon>
    </lineage>
</organism>
<dbReference type="Pfam" id="PF08125">
    <property type="entry name" value="Mannitol_dh_C"/>
    <property type="match status" value="1"/>
</dbReference>
<dbReference type="InterPro" id="IPR023668">
    <property type="entry name" value="Altronate_OxRdtase"/>
</dbReference>
<keyword evidence="2 4" id="KW-0520">NAD</keyword>
<accession>F6BKB5</accession>
<name>F6BKB5_THEXL</name>
<dbReference type="HOGENOM" id="CLU_027324_1_0_9"/>
<dbReference type="SUPFAM" id="SSF51735">
    <property type="entry name" value="NAD(P)-binding Rossmann-fold domains"/>
    <property type="match status" value="1"/>
</dbReference>
<protein>
    <recommendedName>
        <fullName evidence="4">Altronate oxidoreductase</fullName>
        <ecNumber evidence="4">1.1.1.58</ecNumber>
    </recommendedName>
    <alternativeName>
        <fullName evidence="4">Tagaturonate dehydrogenase</fullName>
    </alternativeName>
    <alternativeName>
        <fullName evidence="4">Tagaturonate reductase</fullName>
    </alternativeName>
</protein>
<dbReference type="InterPro" id="IPR036291">
    <property type="entry name" value="NAD(P)-bd_dom_sf"/>
</dbReference>
<dbReference type="GO" id="GO:0019592">
    <property type="term" value="P:mannitol catabolic process"/>
    <property type="evidence" value="ECO:0007669"/>
    <property type="project" value="TreeGrafter"/>
</dbReference>
<dbReference type="STRING" id="858215.Thexy_2049"/>
<keyword evidence="8" id="KW-1185">Reference proteome</keyword>
<feature type="domain" description="Mannitol dehydrogenase N-terminal" evidence="5">
    <location>
        <begin position="18"/>
        <end position="257"/>
    </location>
</feature>
<dbReference type="GO" id="GO:0005829">
    <property type="term" value="C:cytosol"/>
    <property type="evidence" value="ECO:0007669"/>
    <property type="project" value="TreeGrafter"/>
</dbReference>
<dbReference type="EMBL" id="CP002739">
    <property type="protein sequence ID" value="AEF18062.1"/>
    <property type="molecule type" value="Genomic_DNA"/>
</dbReference>
<evidence type="ECO:0000256" key="2">
    <source>
        <dbReference type="ARBA" id="ARBA00023027"/>
    </source>
</evidence>
<evidence type="ECO:0000313" key="7">
    <source>
        <dbReference type="EMBL" id="AEF18062.1"/>
    </source>
</evidence>
<dbReference type="UniPathway" id="UPA00246"/>
<keyword evidence="1 4" id="KW-0560">Oxidoreductase</keyword>
<dbReference type="NCBIfam" id="NF002969">
    <property type="entry name" value="PRK03643.1"/>
    <property type="match status" value="1"/>
</dbReference>
<dbReference type="InterPro" id="IPR013118">
    <property type="entry name" value="Mannitol_DH_C"/>
</dbReference>
<evidence type="ECO:0000256" key="4">
    <source>
        <dbReference type="HAMAP-Rule" id="MF_00670"/>
    </source>
</evidence>
<dbReference type="HAMAP" id="MF_00670">
    <property type="entry name" value="Altron_oxidoreduct"/>
    <property type="match status" value="1"/>
</dbReference>
<dbReference type="InterPro" id="IPR013328">
    <property type="entry name" value="6PGD_dom2"/>
</dbReference>
<dbReference type="KEGG" id="txy:Thexy_2049"/>
<dbReference type="GO" id="GO:0009026">
    <property type="term" value="F:tagaturonate reductase activity"/>
    <property type="evidence" value="ECO:0007669"/>
    <property type="project" value="UniProtKB-UniRule"/>
</dbReference>
<evidence type="ECO:0000256" key="1">
    <source>
        <dbReference type="ARBA" id="ARBA00023002"/>
    </source>
</evidence>
<dbReference type="Gene3D" id="3.40.50.720">
    <property type="entry name" value="NAD(P)-binding Rossmann-like Domain"/>
    <property type="match status" value="1"/>
</dbReference>
<evidence type="ECO:0000259" key="6">
    <source>
        <dbReference type="Pfam" id="PF08125"/>
    </source>
</evidence>